<evidence type="ECO:0000313" key="2">
    <source>
        <dbReference type="EnsemblProtists" id="EOD25448"/>
    </source>
</evidence>
<feature type="region of interest" description="Disordered" evidence="1">
    <location>
        <begin position="1"/>
        <end position="53"/>
    </location>
</feature>
<dbReference type="EnsemblProtists" id="EOD25448">
    <property type="protein sequence ID" value="EOD25448"/>
    <property type="gene ID" value="EMIHUDRAFT_443621"/>
</dbReference>
<keyword evidence="3" id="KW-1185">Reference proteome</keyword>
<evidence type="ECO:0000313" key="3">
    <source>
        <dbReference type="Proteomes" id="UP000013827"/>
    </source>
</evidence>
<organism evidence="2 3">
    <name type="scientific">Emiliania huxleyi (strain CCMP1516)</name>
    <dbReference type="NCBI Taxonomy" id="280463"/>
    <lineage>
        <taxon>Eukaryota</taxon>
        <taxon>Haptista</taxon>
        <taxon>Haptophyta</taxon>
        <taxon>Prymnesiophyceae</taxon>
        <taxon>Isochrysidales</taxon>
        <taxon>Noelaerhabdaceae</taxon>
        <taxon>Emiliania</taxon>
    </lineage>
</organism>
<dbReference type="GeneID" id="17270994"/>
<reference evidence="2" key="2">
    <citation type="submission" date="2024-10" db="UniProtKB">
        <authorList>
            <consortium name="EnsemblProtists"/>
        </authorList>
    </citation>
    <scope>IDENTIFICATION</scope>
</reference>
<accession>A0A0D3JPL3</accession>
<name>A0A0D3JPL3_EMIH1</name>
<dbReference type="RefSeq" id="XP_005777877.1">
    <property type="nucleotide sequence ID" value="XM_005777820.1"/>
</dbReference>
<proteinExistence type="predicted"/>
<dbReference type="AlphaFoldDB" id="A0A0D3JPL3"/>
<evidence type="ECO:0000256" key="1">
    <source>
        <dbReference type="SAM" id="MobiDB-lite"/>
    </source>
</evidence>
<sequence>MWNISRAQHPLHVGEHGAHIDPAQDRRPQPSIGDGRNGARARHPPPPPPTHTLLPPYTAVPLAAAGVIQPVNTHPWSLCVLERQGLEPCKSPLLIDCMYVQR</sequence>
<dbReference type="KEGG" id="ehx:EMIHUDRAFT_443621"/>
<dbReference type="Proteomes" id="UP000013827">
    <property type="component" value="Unassembled WGS sequence"/>
</dbReference>
<protein>
    <submittedName>
        <fullName evidence="2">Uncharacterized protein</fullName>
    </submittedName>
</protein>
<feature type="compositionally biased region" description="Basic and acidic residues" evidence="1">
    <location>
        <begin position="12"/>
        <end position="28"/>
    </location>
</feature>
<dbReference type="HOGENOM" id="CLU_2284821_0_0_1"/>
<reference evidence="3" key="1">
    <citation type="journal article" date="2013" name="Nature">
        <title>Pan genome of the phytoplankton Emiliania underpins its global distribution.</title>
        <authorList>
            <person name="Read B.A."/>
            <person name="Kegel J."/>
            <person name="Klute M.J."/>
            <person name="Kuo A."/>
            <person name="Lefebvre S.C."/>
            <person name="Maumus F."/>
            <person name="Mayer C."/>
            <person name="Miller J."/>
            <person name="Monier A."/>
            <person name="Salamov A."/>
            <person name="Young J."/>
            <person name="Aguilar M."/>
            <person name="Claverie J.M."/>
            <person name="Frickenhaus S."/>
            <person name="Gonzalez K."/>
            <person name="Herman E.K."/>
            <person name="Lin Y.C."/>
            <person name="Napier J."/>
            <person name="Ogata H."/>
            <person name="Sarno A.F."/>
            <person name="Shmutz J."/>
            <person name="Schroeder D."/>
            <person name="de Vargas C."/>
            <person name="Verret F."/>
            <person name="von Dassow P."/>
            <person name="Valentin K."/>
            <person name="Van de Peer Y."/>
            <person name="Wheeler G."/>
            <person name="Dacks J.B."/>
            <person name="Delwiche C.F."/>
            <person name="Dyhrman S.T."/>
            <person name="Glockner G."/>
            <person name="John U."/>
            <person name="Richards T."/>
            <person name="Worden A.Z."/>
            <person name="Zhang X."/>
            <person name="Grigoriev I.V."/>
            <person name="Allen A.E."/>
            <person name="Bidle K."/>
            <person name="Borodovsky M."/>
            <person name="Bowler C."/>
            <person name="Brownlee C."/>
            <person name="Cock J.M."/>
            <person name="Elias M."/>
            <person name="Gladyshev V.N."/>
            <person name="Groth M."/>
            <person name="Guda C."/>
            <person name="Hadaegh A."/>
            <person name="Iglesias-Rodriguez M.D."/>
            <person name="Jenkins J."/>
            <person name="Jones B.M."/>
            <person name="Lawson T."/>
            <person name="Leese F."/>
            <person name="Lindquist E."/>
            <person name="Lobanov A."/>
            <person name="Lomsadze A."/>
            <person name="Malik S.B."/>
            <person name="Marsh M.E."/>
            <person name="Mackinder L."/>
            <person name="Mock T."/>
            <person name="Mueller-Roeber B."/>
            <person name="Pagarete A."/>
            <person name="Parker M."/>
            <person name="Probert I."/>
            <person name="Quesneville H."/>
            <person name="Raines C."/>
            <person name="Rensing S.A."/>
            <person name="Riano-Pachon D.M."/>
            <person name="Richier S."/>
            <person name="Rokitta S."/>
            <person name="Shiraiwa Y."/>
            <person name="Soanes D.M."/>
            <person name="van der Giezen M."/>
            <person name="Wahlund T.M."/>
            <person name="Williams B."/>
            <person name="Wilson W."/>
            <person name="Wolfe G."/>
            <person name="Wurch L.L."/>
        </authorList>
    </citation>
    <scope>NUCLEOTIDE SEQUENCE</scope>
</reference>
<dbReference type="PaxDb" id="2903-EOD25448"/>